<dbReference type="AlphaFoldDB" id="A0A8J5F6K4"/>
<keyword evidence="4" id="KW-1185">Reference proteome</keyword>
<dbReference type="GO" id="GO:0030983">
    <property type="term" value="F:mismatched DNA binding"/>
    <property type="evidence" value="ECO:0007669"/>
    <property type="project" value="InterPro"/>
</dbReference>
<feature type="region of interest" description="Disordered" evidence="1">
    <location>
        <begin position="397"/>
        <end position="433"/>
    </location>
</feature>
<dbReference type="GO" id="GO:0005524">
    <property type="term" value="F:ATP binding"/>
    <property type="evidence" value="ECO:0007669"/>
    <property type="project" value="InterPro"/>
</dbReference>
<evidence type="ECO:0000259" key="2">
    <source>
        <dbReference type="Pfam" id="PF05190"/>
    </source>
</evidence>
<evidence type="ECO:0000313" key="4">
    <source>
        <dbReference type="Proteomes" id="UP000734854"/>
    </source>
</evidence>
<evidence type="ECO:0000256" key="1">
    <source>
        <dbReference type="SAM" id="MobiDB-lite"/>
    </source>
</evidence>
<comment type="caution">
    <text evidence="3">The sequence shown here is derived from an EMBL/GenBank/DDBJ whole genome shotgun (WGS) entry which is preliminary data.</text>
</comment>
<organism evidence="3 4">
    <name type="scientific">Zingiber officinale</name>
    <name type="common">Ginger</name>
    <name type="synonym">Amomum zingiber</name>
    <dbReference type="NCBI Taxonomy" id="94328"/>
    <lineage>
        <taxon>Eukaryota</taxon>
        <taxon>Viridiplantae</taxon>
        <taxon>Streptophyta</taxon>
        <taxon>Embryophyta</taxon>
        <taxon>Tracheophyta</taxon>
        <taxon>Spermatophyta</taxon>
        <taxon>Magnoliopsida</taxon>
        <taxon>Liliopsida</taxon>
        <taxon>Zingiberales</taxon>
        <taxon>Zingiberaceae</taxon>
        <taxon>Zingiber</taxon>
    </lineage>
</organism>
<dbReference type="Gene3D" id="1.10.1420.10">
    <property type="match status" value="1"/>
</dbReference>
<dbReference type="SUPFAM" id="SSF48334">
    <property type="entry name" value="DNA repair protein MutS, domain III"/>
    <property type="match status" value="1"/>
</dbReference>
<dbReference type="GO" id="GO:0006298">
    <property type="term" value="P:mismatch repair"/>
    <property type="evidence" value="ECO:0007669"/>
    <property type="project" value="InterPro"/>
</dbReference>
<dbReference type="Pfam" id="PF05190">
    <property type="entry name" value="MutS_IV"/>
    <property type="match status" value="1"/>
</dbReference>
<gene>
    <name evidence="3" type="ORF">ZIOFF_063570</name>
</gene>
<dbReference type="EMBL" id="JACMSC010000017">
    <property type="protein sequence ID" value="KAG6480092.1"/>
    <property type="molecule type" value="Genomic_DNA"/>
</dbReference>
<dbReference type="InterPro" id="IPR007861">
    <property type="entry name" value="DNA_mismatch_repair_MutS_clamp"/>
</dbReference>
<evidence type="ECO:0000313" key="3">
    <source>
        <dbReference type="EMBL" id="KAG6480092.1"/>
    </source>
</evidence>
<proteinExistence type="predicted"/>
<feature type="domain" description="DNA mismatch repair protein MutS clamp" evidence="2">
    <location>
        <begin position="254"/>
        <end position="336"/>
    </location>
</feature>
<dbReference type="InterPro" id="IPR036187">
    <property type="entry name" value="DNA_mismatch_repair_MutS_sf"/>
</dbReference>
<protein>
    <recommendedName>
        <fullName evidence="2">DNA mismatch repair protein MutS clamp domain-containing protein</fullName>
    </recommendedName>
</protein>
<dbReference type="Proteomes" id="UP000734854">
    <property type="component" value="Unassembled WGS sequence"/>
</dbReference>
<sequence>MQHVIVNGLEVAIDVSTEGRDQIIKERGEKGGILSSRGRKKTQLLAGGCLAEVIDFGTVQVSGWEHKEDQEGEKKQEEEQFLAEKGSNDDALPNIEVMPTIEDKDELMSNEELFFSLSQVLRKFPKETDKVLCHFCFKPKKVTEEALRPTIKTRKVQMLISDIIVLKTALDALPFLSKVLKDAKSLLLCNIYKTVGENKKYGAMRKRLCAFAFGEGKLAMAEDLRIGDVIDEDVIHARAPFIACTQQCFAIKAGIDGFLDVARRSFCDTSEAVHNLTNKYRDEFKLPNLKIPYNNRQGFYFSIPQKDVSGKLPDRFIQVMKHGKNIHCSSFELASVSTLLLFSSIFNPLPLQPRHRGFYEEEMQKGYLAGAKSLKQGNPRLSRLFLESRDVRTHCHAGVEPPLRSSPPQPDMPPRDASSPTSTKPLGQGKSRAFSSSCRSPLLSRLCPCAVNLDAEVHNWLVTANDVTSDSNDSRLPSLFT</sequence>
<accession>A0A8J5F6K4</accession>
<name>A0A8J5F6K4_ZINOF</name>
<reference evidence="3 4" key="1">
    <citation type="submission" date="2020-08" db="EMBL/GenBank/DDBJ databases">
        <title>Plant Genome Project.</title>
        <authorList>
            <person name="Zhang R.-G."/>
        </authorList>
    </citation>
    <scope>NUCLEOTIDE SEQUENCE [LARGE SCALE GENOMIC DNA]</scope>
    <source>
        <tissue evidence="3">Rhizome</tissue>
    </source>
</reference>